<evidence type="ECO:0000256" key="1">
    <source>
        <dbReference type="ARBA" id="ARBA00005432"/>
    </source>
</evidence>
<evidence type="ECO:0000256" key="2">
    <source>
        <dbReference type="ARBA" id="ARBA00022679"/>
    </source>
</evidence>
<dbReference type="InterPro" id="IPR036424">
    <property type="entry name" value="UPP_synth-like_sf"/>
</dbReference>
<dbReference type="Gene3D" id="3.40.1180.10">
    <property type="entry name" value="Decaprenyl diphosphate synthase-like"/>
    <property type="match status" value="1"/>
</dbReference>
<dbReference type="PROSITE" id="PS01066">
    <property type="entry name" value="UPP_SYNTHASE"/>
    <property type="match status" value="1"/>
</dbReference>
<evidence type="ECO:0000313" key="5">
    <source>
        <dbReference type="EMBL" id="KAJ8972369.1"/>
    </source>
</evidence>
<dbReference type="EMBL" id="JAPWTJ010001355">
    <property type="protein sequence ID" value="KAJ8972369.1"/>
    <property type="molecule type" value="Genomic_DNA"/>
</dbReference>
<evidence type="ECO:0000256" key="3">
    <source>
        <dbReference type="ARBA" id="ARBA00047353"/>
    </source>
</evidence>
<dbReference type="Pfam" id="PF01255">
    <property type="entry name" value="Prenyltransf"/>
    <property type="match status" value="1"/>
</dbReference>
<comment type="caution">
    <text evidence="5">The sequence shown here is derived from an EMBL/GenBank/DDBJ whole genome shotgun (WGS) entry which is preliminary data.</text>
</comment>
<comment type="catalytic activity">
    <reaction evidence="3">
        <text>n isopentenyl diphosphate + (2E,6E)-farnesyl diphosphate = a di-trans,poly-cis-polyprenyl diphosphate + n diphosphate</text>
        <dbReference type="Rhea" id="RHEA:53008"/>
        <dbReference type="Rhea" id="RHEA-COMP:19494"/>
        <dbReference type="ChEBI" id="CHEBI:33019"/>
        <dbReference type="ChEBI" id="CHEBI:128769"/>
        <dbReference type="ChEBI" id="CHEBI:136960"/>
        <dbReference type="ChEBI" id="CHEBI:175763"/>
        <dbReference type="EC" id="2.5.1.87"/>
    </reaction>
</comment>
<dbReference type="CDD" id="cd00475">
    <property type="entry name" value="Cis_IPPS"/>
    <property type="match status" value="1"/>
</dbReference>
<dbReference type="InterPro" id="IPR018520">
    <property type="entry name" value="UPP_synth-like_CS"/>
</dbReference>
<protein>
    <recommendedName>
        <fullName evidence="4">Alkyl transferase</fullName>
        <ecNumber evidence="4">2.5.1.-</ecNumber>
    </recommendedName>
</protein>
<evidence type="ECO:0000256" key="4">
    <source>
        <dbReference type="RuleBase" id="RU363018"/>
    </source>
</evidence>
<dbReference type="PANTHER" id="PTHR10291:SF43">
    <property type="entry name" value="DEHYDRODOLICHYL DIPHOSPHATE SYNTHASE COMPLEX SUBUNIT DHDDS"/>
    <property type="match status" value="1"/>
</dbReference>
<dbReference type="PANTHER" id="PTHR10291">
    <property type="entry name" value="DEHYDRODOLICHYL DIPHOSPHATE SYNTHASE FAMILY MEMBER"/>
    <property type="match status" value="1"/>
</dbReference>
<comment type="similarity">
    <text evidence="1 4">Belongs to the UPP synthase family.</text>
</comment>
<evidence type="ECO:0000313" key="6">
    <source>
        <dbReference type="Proteomes" id="UP001162164"/>
    </source>
</evidence>
<dbReference type="NCBIfam" id="TIGR00055">
    <property type="entry name" value="uppS"/>
    <property type="match status" value="1"/>
</dbReference>
<accession>A0ABQ9J3T0</accession>
<dbReference type="Proteomes" id="UP001162164">
    <property type="component" value="Unassembled WGS sequence"/>
</dbReference>
<dbReference type="SUPFAM" id="SSF64005">
    <property type="entry name" value="Undecaprenyl diphosphate synthase"/>
    <property type="match status" value="1"/>
</dbReference>
<dbReference type="InterPro" id="IPR001441">
    <property type="entry name" value="UPP_synth-like"/>
</dbReference>
<keyword evidence="6" id="KW-1185">Reference proteome</keyword>
<name>A0ABQ9J3T0_9CUCU</name>
<reference evidence="5" key="1">
    <citation type="journal article" date="2023" name="Insect Mol. Biol.">
        <title>Genome sequencing provides insights into the evolution of gene families encoding plant cell wall-degrading enzymes in longhorned beetles.</title>
        <authorList>
            <person name="Shin N.R."/>
            <person name="Okamura Y."/>
            <person name="Kirsch R."/>
            <person name="Pauchet Y."/>
        </authorList>
    </citation>
    <scope>NUCLEOTIDE SEQUENCE</scope>
    <source>
        <strain evidence="5">MMC_N1</strain>
    </source>
</reference>
<sequence length="141" mass="15894">MSEGISIRVIGNLSLLPEDLKKLIAEATLLTKDNKKAILNVAFSYTSRDEITNSIKTIVNGVNENNIKVDDIDEDLISQCLYTNMSPNPDLLIRTSGEVRLSDFLLWQCSNAQICFMDVLWPNFTYGIYLAVFLSIRDVMV</sequence>
<dbReference type="EC" id="2.5.1.-" evidence="4"/>
<gene>
    <name evidence="5" type="ORF">NQ317_018482</name>
</gene>
<proteinExistence type="inferred from homology"/>
<organism evidence="5 6">
    <name type="scientific">Molorchus minor</name>
    <dbReference type="NCBI Taxonomy" id="1323400"/>
    <lineage>
        <taxon>Eukaryota</taxon>
        <taxon>Metazoa</taxon>
        <taxon>Ecdysozoa</taxon>
        <taxon>Arthropoda</taxon>
        <taxon>Hexapoda</taxon>
        <taxon>Insecta</taxon>
        <taxon>Pterygota</taxon>
        <taxon>Neoptera</taxon>
        <taxon>Endopterygota</taxon>
        <taxon>Coleoptera</taxon>
        <taxon>Polyphaga</taxon>
        <taxon>Cucujiformia</taxon>
        <taxon>Chrysomeloidea</taxon>
        <taxon>Cerambycidae</taxon>
        <taxon>Lamiinae</taxon>
        <taxon>Monochamini</taxon>
        <taxon>Molorchus</taxon>
    </lineage>
</organism>
<keyword evidence="2 4" id="KW-0808">Transferase</keyword>